<dbReference type="Gene3D" id="3.40.50.300">
    <property type="entry name" value="P-loop containing nucleotide triphosphate hydrolases"/>
    <property type="match status" value="1"/>
</dbReference>
<organism evidence="6 7">
    <name type="scientific">Thermodesulforhabdus norvegica</name>
    <dbReference type="NCBI Taxonomy" id="39841"/>
    <lineage>
        <taxon>Bacteria</taxon>
        <taxon>Pseudomonadati</taxon>
        <taxon>Thermodesulfobacteriota</taxon>
        <taxon>Syntrophobacteria</taxon>
        <taxon>Syntrophobacterales</taxon>
        <taxon>Thermodesulforhabdaceae</taxon>
        <taxon>Thermodesulforhabdus</taxon>
    </lineage>
</organism>
<dbReference type="RefSeq" id="WP_093395872.1">
    <property type="nucleotide sequence ID" value="NZ_FOUU01000009.1"/>
</dbReference>
<keyword evidence="7" id="KW-1185">Reference proteome</keyword>
<proteinExistence type="inferred from homology"/>
<evidence type="ECO:0000256" key="2">
    <source>
        <dbReference type="ARBA" id="ARBA00022448"/>
    </source>
</evidence>
<dbReference type="AlphaFoldDB" id="A0A1I4VEI2"/>
<keyword evidence="4 6" id="KW-0067">ATP-binding</keyword>
<dbReference type="GO" id="GO:0055085">
    <property type="term" value="P:transmembrane transport"/>
    <property type="evidence" value="ECO:0007669"/>
    <property type="project" value="InterPro"/>
</dbReference>
<dbReference type="Pfam" id="PF00005">
    <property type="entry name" value="ABC_tran"/>
    <property type="match status" value="1"/>
</dbReference>
<dbReference type="InterPro" id="IPR027417">
    <property type="entry name" value="P-loop_NTPase"/>
</dbReference>
<gene>
    <name evidence="6" type="ORF">SAMN05660836_02254</name>
</gene>
<dbReference type="PANTHER" id="PTHR42734:SF17">
    <property type="entry name" value="METAL TRANSPORT SYSTEM ATP-BINDING PROTEIN TM_0124-RELATED"/>
    <property type="match status" value="1"/>
</dbReference>
<accession>A0A1I4VEI2</accession>
<evidence type="ECO:0000256" key="1">
    <source>
        <dbReference type="ARBA" id="ARBA00005417"/>
    </source>
</evidence>
<evidence type="ECO:0000313" key="6">
    <source>
        <dbReference type="EMBL" id="SFM99581.1"/>
    </source>
</evidence>
<dbReference type="GO" id="GO:0005524">
    <property type="term" value="F:ATP binding"/>
    <property type="evidence" value="ECO:0007669"/>
    <property type="project" value="UniProtKB-KW"/>
</dbReference>
<dbReference type="EMBL" id="FOUU01000009">
    <property type="protein sequence ID" value="SFM99581.1"/>
    <property type="molecule type" value="Genomic_DNA"/>
</dbReference>
<dbReference type="GO" id="GO:0016020">
    <property type="term" value="C:membrane"/>
    <property type="evidence" value="ECO:0007669"/>
    <property type="project" value="InterPro"/>
</dbReference>
<comment type="similarity">
    <text evidence="1">Belongs to the ABC transporter superfamily.</text>
</comment>
<dbReference type="InterPro" id="IPR050153">
    <property type="entry name" value="Metal_Ion_Import_ABC"/>
</dbReference>
<protein>
    <submittedName>
        <fullName evidence="6">Iron complex transport system ATP-binding protein</fullName>
    </submittedName>
</protein>
<dbReference type="GO" id="GO:0016887">
    <property type="term" value="F:ATP hydrolysis activity"/>
    <property type="evidence" value="ECO:0007669"/>
    <property type="project" value="InterPro"/>
</dbReference>
<dbReference type="InterPro" id="IPR003593">
    <property type="entry name" value="AAA+_ATPase"/>
</dbReference>
<dbReference type="SUPFAM" id="SSF52540">
    <property type="entry name" value="P-loop containing nucleoside triphosphate hydrolases"/>
    <property type="match status" value="1"/>
</dbReference>
<evidence type="ECO:0000313" key="7">
    <source>
        <dbReference type="Proteomes" id="UP000199611"/>
    </source>
</evidence>
<dbReference type="Proteomes" id="UP000199611">
    <property type="component" value="Unassembled WGS sequence"/>
</dbReference>
<evidence type="ECO:0000256" key="4">
    <source>
        <dbReference type="ARBA" id="ARBA00022840"/>
    </source>
</evidence>
<keyword evidence="2" id="KW-0813">Transport</keyword>
<dbReference type="SMART" id="SM00382">
    <property type="entry name" value="AAA"/>
    <property type="match status" value="1"/>
</dbReference>
<sequence>MSVILRDVCFVRSGQKILSHITWEVQQGDRWVILGPNGSGKTTLLKLISGYIWPTSGTVEVLGKRFGTVDLRLLRRKIGWVGSFLQELIPPGQKVFDVIAGGVSASFGKVYGCEVPFDAVERWARVVQCDSLLDKPYGVLSQGEKQRVLLARALISEPDLLLLDEPCAGLDVVAREYFLKTLEHIAGRRKTMAVLLVTHHIEEVAPFFTGAVVMKAGRFIASGSSDRVLTDDILKEAFNVPVKVLRHNGRFALYCTVDLIRPA</sequence>
<keyword evidence="3" id="KW-0547">Nucleotide-binding</keyword>
<dbReference type="STRING" id="39841.SAMN05660836_02254"/>
<evidence type="ECO:0000256" key="3">
    <source>
        <dbReference type="ARBA" id="ARBA00022741"/>
    </source>
</evidence>
<dbReference type="InterPro" id="IPR015856">
    <property type="entry name" value="ABC_transpr_CbiO/EcfA_su"/>
</dbReference>
<evidence type="ECO:0000259" key="5">
    <source>
        <dbReference type="PROSITE" id="PS50893"/>
    </source>
</evidence>
<name>A0A1I4VEI2_9BACT</name>
<dbReference type="InterPro" id="IPR017871">
    <property type="entry name" value="ABC_transporter-like_CS"/>
</dbReference>
<dbReference type="PANTHER" id="PTHR42734">
    <property type="entry name" value="METAL TRANSPORT SYSTEM ATP-BINDING PROTEIN TM_0124-RELATED"/>
    <property type="match status" value="1"/>
</dbReference>
<reference evidence="6 7" key="1">
    <citation type="submission" date="2016-10" db="EMBL/GenBank/DDBJ databases">
        <authorList>
            <person name="de Groot N.N."/>
        </authorList>
    </citation>
    <scope>NUCLEOTIDE SEQUENCE [LARGE SCALE GENOMIC DNA]</scope>
    <source>
        <strain evidence="6 7">DSM 9990</strain>
    </source>
</reference>
<dbReference type="InterPro" id="IPR003439">
    <property type="entry name" value="ABC_transporter-like_ATP-bd"/>
</dbReference>
<dbReference type="PROSITE" id="PS50893">
    <property type="entry name" value="ABC_TRANSPORTER_2"/>
    <property type="match status" value="1"/>
</dbReference>
<dbReference type="OrthoDB" id="9809450at2"/>
<dbReference type="CDD" id="cd03225">
    <property type="entry name" value="ABC_cobalt_CbiO_domain1"/>
    <property type="match status" value="1"/>
</dbReference>
<dbReference type="PROSITE" id="PS00211">
    <property type="entry name" value="ABC_TRANSPORTER_1"/>
    <property type="match status" value="1"/>
</dbReference>
<feature type="domain" description="ABC transporter" evidence="5">
    <location>
        <begin position="3"/>
        <end position="241"/>
    </location>
</feature>